<keyword evidence="3" id="KW-0540">Nuclease</keyword>
<evidence type="ECO:0000256" key="7">
    <source>
        <dbReference type="ARBA" id="ARBA00023016"/>
    </source>
</evidence>
<organism evidence="8 9">
    <name type="scientific">Dissulfuribacter thermophilus</name>
    <dbReference type="NCBI Taxonomy" id="1156395"/>
    <lineage>
        <taxon>Bacteria</taxon>
        <taxon>Pseudomonadati</taxon>
        <taxon>Thermodesulfobacteriota</taxon>
        <taxon>Dissulfuribacteria</taxon>
        <taxon>Dissulfuribacterales</taxon>
        <taxon>Dissulfuribacteraceae</taxon>
        <taxon>Dissulfuribacter</taxon>
    </lineage>
</organism>
<comment type="caution">
    <text evidence="8">The sequence shown here is derived from an EMBL/GenBank/DDBJ whole genome shotgun (WGS) entry which is preliminary data.</text>
</comment>
<gene>
    <name evidence="8" type="ORF">DBT_0397</name>
</gene>
<keyword evidence="2" id="KW-1277">Toxin-antitoxin system</keyword>
<dbReference type="Proteomes" id="UP000093080">
    <property type="component" value="Unassembled WGS sequence"/>
</dbReference>
<keyword evidence="4" id="KW-0255">Endonuclease</keyword>
<dbReference type="InterPro" id="IPR012933">
    <property type="entry name" value="HicA_mRNA_interferase"/>
</dbReference>
<evidence type="ECO:0000256" key="5">
    <source>
        <dbReference type="ARBA" id="ARBA00022801"/>
    </source>
</evidence>
<keyword evidence="6" id="KW-0694">RNA-binding</keyword>
<evidence type="ECO:0000256" key="4">
    <source>
        <dbReference type="ARBA" id="ARBA00022759"/>
    </source>
</evidence>
<comment type="similarity">
    <text evidence="1">Belongs to the HicA mRNA interferase family.</text>
</comment>
<dbReference type="GO" id="GO:0004519">
    <property type="term" value="F:endonuclease activity"/>
    <property type="evidence" value="ECO:0007669"/>
    <property type="project" value="UniProtKB-KW"/>
</dbReference>
<dbReference type="Gene3D" id="3.30.920.30">
    <property type="entry name" value="Hypothetical protein"/>
    <property type="match status" value="1"/>
</dbReference>
<keyword evidence="5" id="KW-0378">Hydrolase</keyword>
<name>A0A1B9F9I3_9BACT</name>
<dbReference type="AlphaFoldDB" id="A0A1B9F9I3"/>
<keyword evidence="7" id="KW-0346">Stress response</keyword>
<dbReference type="OrthoDB" id="308644at2"/>
<protein>
    <submittedName>
        <fullName evidence="8">Toxin HicA</fullName>
    </submittedName>
</protein>
<dbReference type="InterPro" id="IPR038570">
    <property type="entry name" value="HicA_sf"/>
</dbReference>
<evidence type="ECO:0000313" key="9">
    <source>
        <dbReference type="Proteomes" id="UP000093080"/>
    </source>
</evidence>
<evidence type="ECO:0000313" key="8">
    <source>
        <dbReference type="EMBL" id="OCC16579.1"/>
    </source>
</evidence>
<sequence>MTTYDKRLERIKRNPKDVKFTDLVSILLHYGFVEVRSKGSHRIFKHPSWNGILTLQEIRGKAKPYQVRQAIKAIEEVKHENE</sequence>
<keyword evidence="9" id="KW-1185">Reference proteome</keyword>
<evidence type="ECO:0000256" key="1">
    <source>
        <dbReference type="ARBA" id="ARBA00006620"/>
    </source>
</evidence>
<dbReference type="RefSeq" id="WP_067615826.1">
    <property type="nucleotide sequence ID" value="NZ_MAGO01000001.1"/>
</dbReference>
<evidence type="ECO:0000256" key="3">
    <source>
        <dbReference type="ARBA" id="ARBA00022722"/>
    </source>
</evidence>
<dbReference type="SUPFAM" id="SSF54786">
    <property type="entry name" value="YcfA/nrd intein domain"/>
    <property type="match status" value="1"/>
</dbReference>
<dbReference type="STRING" id="1156395.DBT_0397"/>
<evidence type="ECO:0000256" key="6">
    <source>
        <dbReference type="ARBA" id="ARBA00022884"/>
    </source>
</evidence>
<reference evidence="8 9" key="1">
    <citation type="submission" date="2016-06" db="EMBL/GenBank/DDBJ databases">
        <title>Respiratory ammonification of nitrate coupled to the oxidation of elemental sulfur in deep-sea autotrophic thermophilic bacteria.</title>
        <authorList>
            <person name="Slobodkina G.B."/>
            <person name="Mardanov A.V."/>
            <person name="Ravin N.V."/>
            <person name="Frolova A.A."/>
            <person name="Viryasiv M.B."/>
            <person name="Chernyh N.A."/>
            <person name="Bonch-Osmolovskaya E.A."/>
            <person name="Slobodkin A.I."/>
        </authorList>
    </citation>
    <scope>NUCLEOTIDE SEQUENCE [LARGE SCALE GENOMIC DNA]</scope>
    <source>
        <strain evidence="8 9">S69</strain>
    </source>
</reference>
<accession>A0A1B9F9I3</accession>
<evidence type="ECO:0000256" key="2">
    <source>
        <dbReference type="ARBA" id="ARBA00022649"/>
    </source>
</evidence>
<dbReference type="GO" id="GO:0016787">
    <property type="term" value="F:hydrolase activity"/>
    <property type="evidence" value="ECO:0007669"/>
    <property type="project" value="UniProtKB-KW"/>
</dbReference>
<dbReference type="GO" id="GO:0003729">
    <property type="term" value="F:mRNA binding"/>
    <property type="evidence" value="ECO:0007669"/>
    <property type="project" value="InterPro"/>
</dbReference>
<dbReference type="EMBL" id="MAGO01000001">
    <property type="protein sequence ID" value="OCC16579.1"/>
    <property type="molecule type" value="Genomic_DNA"/>
</dbReference>
<proteinExistence type="inferred from homology"/>
<dbReference type="Pfam" id="PF07927">
    <property type="entry name" value="HicA_toxin"/>
    <property type="match status" value="1"/>
</dbReference>